<dbReference type="InterPro" id="IPR015943">
    <property type="entry name" value="WD40/YVTN_repeat-like_dom_sf"/>
</dbReference>
<dbReference type="AlphaFoldDB" id="G0N297"/>
<evidence type="ECO:0000256" key="2">
    <source>
        <dbReference type="ARBA" id="ARBA00022574"/>
    </source>
</evidence>
<dbReference type="GO" id="GO:0031080">
    <property type="term" value="C:nuclear pore outer ring"/>
    <property type="evidence" value="ECO:0007669"/>
    <property type="project" value="TreeGrafter"/>
</dbReference>
<keyword evidence="4" id="KW-0539">Nucleus</keyword>
<dbReference type="InParanoid" id="G0N297"/>
<gene>
    <name evidence="6" type="ORF">CAEBREN_10354</name>
</gene>
<dbReference type="SUPFAM" id="SSF50978">
    <property type="entry name" value="WD40 repeat-like"/>
    <property type="match status" value="1"/>
</dbReference>
<keyword evidence="7" id="KW-1185">Reference proteome</keyword>
<dbReference type="OMA" id="EGVIKPM"/>
<dbReference type="Gene3D" id="2.130.10.10">
    <property type="entry name" value="YVTN repeat-like/Quinoprotein amine dehydrogenase"/>
    <property type="match status" value="1"/>
</dbReference>
<keyword evidence="2" id="KW-0853">WD repeat</keyword>
<dbReference type="SMART" id="SM00320">
    <property type="entry name" value="WD40"/>
    <property type="match status" value="4"/>
</dbReference>
<dbReference type="PANTHER" id="PTHR22652">
    <property type="entry name" value="NUCLEOPORIN NUP43"/>
    <property type="match status" value="1"/>
</dbReference>
<evidence type="ECO:0000256" key="3">
    <source>
        <dbReference type="ARBA" id="ARBA00022737"/>
    </source>
</evidence>
<dbReference type="STRING" id="135651.G0N297"/>
<dbReference type="InterPro" id="IPR036322">
    <property type="entry name" value="WD40_repeat_dom_sf"/>
</dbReference>
<proteinExistence type="predicted"/>
<evidence type="ECO:0000256" key="4">
    <source>
        <dbReference type="ARBA" id="ARBA00023242"/>
    </source>
</evidence>
<evidence type="ECO:0000313" key="7">
    <source>
        <dbReference type="Proteomes" id="UP000008068"/>
    </source>
</evidence>
<comment type="subcellular location">
    <subcellularLocation>
        <location evidence="1">Nucleus</location>
    </subcellularLocation>
</comment>
<reference evidence="7" key="1">
    <citation type="submission" date="2011-07" db="EMBL/GenBank/DDBJ databases">
        <authorList>
            <consortium name="Caenorhabditis brenneri Sequencing and Analysis Consortium"/>
            <person name="Wilson R.K."/>
        </authorList>
    </citation>
    <scope>NUCLEOTIDE SEQUENCE [LARGE SCALE GENOMIC DNA]</scope>
    <source>
        <strain evidence="7">PB2801</strain>
    </source>
</reference>
<dbReference type="HOGENOM" id="CLU_063525_0_0_1"/>
<organism evidence="7">
    <name type="scientific">Caenorhabditis brenneri</name>
    <name type="common">Nematode worm</name>
    <dbReference type="NCBI Taxonomy" id="135651"/>
    <lineage>
        <taxon>Eukaryota</taxon>
        <taxon>Metazoa</taxon>
        <taxon>Ecdysozoa</taxon>
        <taxon>Nematoda</taxon>
        <taxon>Chromadorea</taxon>
        <taxon>Rhabditida</taxon>
        <taxon>Rhabditina</taxon>
        <taxon>Rhabditomorpha</taxon>
        <taxon>Rhabditoidea</taxon>
        <taxon>Rhabditidae</taxon>
        <taxon>Peloderinae</taxon>
        <taxon>Caenorhabditis</taxon>
    </lineage>
</organism>
<evidence type="ECO:0000256" key="1">
    <source>
        <dbReference type="ARBA" id="ARBA00004123"/>
    </source>
</evidence>
<dbReference type="OrthoDB" id="9890280at2759"/>
<feature type="region of interest" description="Disordered" evidence="5">
    <location>
        <begin position="1"/>
        <end position="21"/>
    </location>
</feature>
<dbReference type="FunCoup" id="G0N297">
    <property type="interactions" value="2223"/>
</dbReference>
<dbReference type="GO" id="GO:0000776">
    <property type="term" value="C:kinetochore"/>
    <property type="evidence" value="ECO:0007669"/>
    <property type="project" value="EnsemblMetazoa"/>
</dbReference>
<dbReference type="InterPro" id="IPR001680">
    <property type="entry name" value="WD40_rpt"/>
</dbReference>
<protein>
    <submittedName>
        <fullName evidence="6">Uncharacterized protein</fullName>
    </submittedName>
</protein>
<dbReference type="EMBL" id="GL379829">
    <property type="protein sequence ID" value="EGT50593.1"/>
    <property type="molecule type" value="Genomic_DNA"/>
</dbReference>
<sequence length="371" mass="39710">MTINITTNTDVTANPQKQEPTAGAEPVFTETMQHADVKLSKVLFTRGGSEILLLGKGRGRCLALWERDDGIDPFRVLATKNTDIDPNDACKLPENRVCIGYADGSLAIFNTDKEDLVLMSRIPPVHNGCASRAICRHGNGVLSASSNGTLSAVDVETGTSRTVFSGQAGIRSICTTFGNNVVMAGDSNGQITIWDLRENPEAMTKIPDPIKTLIPSKKALDPVTALTSHPAQSNLVCLGTDDGVVGLIDARNIRGANITSTYLVAKKGITQVQFHPTCSDNLLVSASDGSLVRIDASAAPIAVGTRSTKDTVWLEGDLINSLRSESIRYDGIYPISSFDIHSDTVVATSSIGMVSLYQQLPFFPHSNFGRF</sequence>
<name>G0N297_CAEBE</name>
<dbReference type="Proteomes" id="UP000008068">
    <property type="component" value="Unassembled WGS sequence"/>
</dbReference>
<evidence type="ECO:0000313" key="6">
    <source>
        <dbReference type="EMBL" id="EGT50593.1"/>
    </source>
</evidence>
<keyword evidence="3" id="KW-0677">Repeat</keyword>
<feature type="compositionally biased region" description="Polar residues" evidence="5">
    <location>
        <begin position="1"/>
        <end position="19"/>
    </location>
</feature>
<evidence type="ECO:0000256" key="5">
    <source>
        <dbReference type="SAM" id="MobiDB-lite"/>
    </source>
</evidence>
<accession>G0N297</accession>
<dbReference type="PANTHER" id="PTHR22652:SF0">
    <property type="entry name" value="NUCLEOPORIN NUP43"/>
    <property type="match status" value="1"/>
</dbReference>
<dbReference type="eggNOG" id="KOG4714">
    <property type="taxonomic scope" value="Eukaryota"/>
</dbReference>